<feature type="coiled-coil region" evidence="2">
    <location>
        <begin position="107"/>
        <end position="158"/>
    </location>
</feature>
<dbReference type="FunFam" id="2.40.30.170:FF:000010">
    <property type="entry name" value="Efflux RND transporter periplasmic adaptor subunit"/>
    <property type="match status" value="1"/>
</dbReference>
<dbReference type="Pfam" id="PF25954">
    <property type="entry name" value="Beta-barrel_RND_2"/>
    <property type="match status" value="1"/>
</dbReference>
<reference evidence="7 8" key="1">
    <citation type="submission" date="2014-01" db="EMBL/GenBank/DDBJ databases">
        <title>Roseivivax halodurans JCM 10272 Genome Sequencing.</title>
        <authorList>
            <person name="Lai Q."/>
            <person name="Li G."/>
            <person name="Shao Z."/>
        </authorList>
    </citation>
    <scope>NUCLEOTIDE SEQUENCE [LARGE SCALE GENOMIC DNA]</scope>
    <source>
        <strain evidence="7 8">JCM 10272</strain>
    </source>
</reference>
<dbReference type="Proteomes" id="UP000022447">
    <property type="component" value="Unassembled WGS sequence"/>
</dbReference>
<sequence>MGKFARILGGTCLVAAFAAAGLFGTEYLLSSESAANQPQQGGQQQATRVGVSEPTRREFATEVSAVGTIMPVRQVDIASSVEGRVTEVAVSSGAEVEQGELLAQLDARAERAALRSAEATLSEAEQNLARIELLNESNTAAEQRLEQARATFARAEGDVMAARAALEDRTVTAPFAGTLGFVDLDAGAYVTPSTTIARLSDLSVVQVDLSLPERYFEQVSPGQRVELTVPAYPDAGFSGTVTVRDSAVAAGSRSFDVRAEISNADRRLVGGMFAQTRVVFGTYDGLAVPDDAIISEGARTFVYTVSDGQAARQTVSLGGSAGSLTEVTEGIEEGDRIVVTGWDNLRDGAPVEVAENVAREGLE</sequence>
<dbReference type="InterPro" id="IPR058637">
    <property type="entry name" value="YknX-like_C"/>
</dbReference>
<dbReference type="Gene3D" id="1.10.287.470">
    <property type="entry name" value="Helix hairpin bin"/>
    <property type="match status" value="1"/>
</dbReference>
<evidence type="ECO:0000259" key="4">
    <source>
        <dbReference type="Pfam" id="PF25917"/>
    </source>
</evidence>
<dbReference type="NCBIfam" id="TIGR01730">
    <property type="entry name" value="RND_mfp"/>
    <property type="match status" value="1"/>
</dbReference>
<feature type="domain" description="CusB-like beta-barrel" evidence="5">
    <location>
        <begin position="207"/>
        <end position="278"/>
    </location>
</feature>
<dbReference type="Gene3D" id="2.40.30.170">
    <property type="match status" value="1"/>
</dbReference>
<evidence type="ECO:0000256" key="2">
    <source>
        <dbReference type="SAM" id="Coils"/>
    </source>
</evidence>
<evidence type="ECO:0000259" key="5">
    <source>
        <dbReference type="Pfam" id="PF25954"/>
    </source>
</evidence>
<proteinExistence type="inferred from homology"/>
<evidence type="ECO:0000259" key="6">
    <source>
        <dbReference type="Pfam" id="PF25989"/>
    </source>
</evidence>
<feature type="domain" description="Multidrug resistance protein MdtA-like barrel-sandwich hybrid" evidence="4">
    <location>
        <begin position="73"/>
        <end position="195"/>
    </location>
</feature>
<dbReference type="PANTHER" id="PTHR30469">
    <property type="entry name" value="MULTIDRUG RESISTANCE PROTEIN MDTA"/>
    <property type="match status" value="1"/>
</dbReference>
<organism evidence="7 8">
    <name type="scientific">Roseivivax halodurans JCM 10272</name>
    <dbReference type="NCBI Taxonomy" id="1449350"/>
    <lineage>
        <taxon>Bacteria</taxon>
        <taxon>Pseudomonadati</taxon>
        <taxon>Pseudomonadota</taxon>
        <taxon>Alphaproteobacteria</taxon>
        <taxon>Rhodobacterales</taxon>
        <taxon>Roseobacteraceae</taxon>
        <taxon>Roseivivax</taxon>
    </lineage>
</organism>
<keyword evidence="2" id="KW-0175">Coiled coil</keyword>
<dbReference type="InterPro" id="IPR006143">
    <property type="entry name" value="RND_pump_MFP"/>
</dbReference>
<dbReference type="GO" id="GO:1990281">
    <property type="term" value="C:efflux pump complex"/>
    <property type="evidence" value="ECO:0007669"/>
    <property type="project" value="TreeGrafter"/>
</dbReference>
<name>X7EIH5_9RHOB</name>
<evidence type="ECO:0000256" key="3">
    <source>
        <dbReference type="SAM" id="MobiDB-lite"/>
    </source>
</evidence>
<dbReference type="Pfam" id="PF25989">
    <property type="entry name" value="YknX_C"/>
    <property type="match status" value="1"/>
</dbReference>
<dbReference type="AlphaFoldDB" id="X7EIH5"/>
<dbReference type="InterPro" id="IPR058625">
    <property type="entry name" value="MdtA-like_BSH"/>
</dbReference>
<keyword evidence="8" id="KW-1185">Reference proteome</keyword>
<comment type="caution">
    <text evidence="7">The sequence shown here is derived from an EMBL/GenBank/DDBJ whole genome shotgun (WGS) entry which is preliminary data.</text>
</comment>
<comment type="similarity">
    <text evidence="1">Belongs to the membrane fusion protein (MFP) (TC 8.A.1) family.</text>
</comment>
<dbReference type="Gene3D" id="2.40.420.20">
    <property type="match status" value="1"/>
</dbReference>
<dbReference type="InterPro" id="IPR058792">
    <property type="entry name" value="Beta-barrel_RND_2"/>
</dbReference>
<dbReference type="PANTHER" id="PTHR30469:SF11">
    <property type="entry name" value="BLL4320 PROTEIN"/>
    <property type="match status" value="1"/>
</dbReference>
<evidence type="ECO:0000256" key="1">
    <source>
        <dbReference type="ARBA" id="ARBA00009477"/>
    </source>
</evidence>
<evidence type="ECO:0000313" key="8">
    <source>
        <dbReference type="Proteomes" id="UP000022447"/>
    </source>
</evidence>
<feature type="region of interest" description="Disordered" evidence="3">
    <location>
        <begin position="34"/>
        <end position="54"/>
    </location>
</feature>
<dbReference type="Pfam" id="PF25917">
    <property type="entry name" value="BSH_RND"/>
    <property type="match status" value="1"/>
</dbReference>
<dbReference type="GO" id="GO:0015562">
    <property type="term" value="F:efflux transmembrane transporter activity"/>
    <property type="evidence" value="ECO:0007669"/>
    <property type="project" value="TreeGrafter"/>
</dbReference>
<evidence type="ECO:0000313" key="7">
    <source>
        <dbReference type="EMBL" id="ETX15700.1"/>
    </source>
</evidence>
<dbReference type="SUPFAM" id="SSF111369">
    <property type="entry name" value="HlyD-like secretion proteins"/>
    <property type="match status" value="1"/>
</dbReference>
<feature type="domain" description="YknX-like C-terminal permuted SH3-like" evidence="6">
    <location>
        <begin position="285"/>
        <end position="353"/>
    </location>
</feature>
<dbReference type="Gene3D" id="2.40.50.100">
    <property type="match status" value="1"/>
</dbReference>
<dbReference type="EMBL" id="JALZ01000004">
    <property type="protein sequence ID" value="ETX15700.1"/>
    <property type="molecule type" value="Genomic_DNA"/>
</dbReference>
<protein>
    <submittedName>
        <fullName evidence="7">Uncharacterized protein</fullName>
    </submittedName>
</protein>
<accession>X7EIH5</accession>
<gene>
    <name evidence="7" type="ORF">OCH239_14475</name>
</gene>
<dbReference type="PATRIC" id="fig|1449350.3.peg.1227"/>
<dbReference type="STRING" id="1449350.OCH239_14475"/>
<dbReference type="eggNOG" id="COG0845">
    <property type="taxonomic scope" value="Bacteria"/>
</dbReference>
<dbReference type="OrthoDB" id="9806939at2"/>